<dbReference type="EMBL" id="VUNZ01000001">
    <property type="protein sequence ID" value="KAA2222940.1"/>
    <property type="molecule type" value="Genomic_DNA"/>
</dbReference>
<dbReference type="Proteomes" id="UP000323082">
    <property type="component" value="Unassembled WGS sequence"/>
</dbReference>
<organism evidence="1 2">
    <name type="scientific">Chryseobacterium sediminis</name>
    <dbReference type="NCBI Taxonomy" id="1679494"/>
    <lineage>
        <taxon>Bacteria</taxon>
        <taxon>Pseudomonadati</taxon>
        <taxon>Bacteroidota</taxon>
        <taxon>Flavobacteriia</taxon>
        <taxon>Flavobacteriales</taxon>
        <taxon>Weeksellaceae</taxon>
        <taxon>Chryseobacterium group</taxon>
        <taxon>Chryseobacterium</taxon>
    </lineage>
</organism>
<evidence type="ECO:0000313" key="1">
    <source>
        <dbReference type="EMBL" id="KAA2222940.1"/>
    </source>
</evidence>
<gene>
    <name evidence="1" type="ORF">FW780_01695</name>
</gene>
<protein>
    <submittedName>
        <fullName evidence="1">Uncharacterized protein</fullName>
    </submittedName>
</protein>
<sequence>MNNFVKLKRTELYDKVLTTPLTTIPKEFNLSDNGLRKICIKFDIPLPPMGYWQKIQYGKKVAKTLLPQQENEQEIKIYVDQNKNDNNPINLLKKIVTEKKW</sequence>
<proteinExistence type="predicted"/>
<dbReference type="RefSeq" id="WP_149831908.1">
    <property type="nucleotide sequence ID" value="NZ_VUNZ01000001.1"/>
</dbReference>
<reference evidence="1 2" key="1">
    <citation type="journal article" date="2015" name="Int. J. Syst. Evol. Microbiol.">
        <title>Chryseobacterium sediminis sp. nov., isolated from a river sediment.</title>
        <authorList>
            <person name="Kampfer P."/>
            <person name="Busse H.J."/>
            <person name="McInroy J.A."/>
            <person name="Glaeser S.P."/>
        </authorList>
    </citation>
    <scope>NUCLEOTIDE SEQUENCE [LARGE SCALE GENOMIC DNA]</scope>
    <source>
        <strain evidence="1 2">IMT-174</strain>
    </source>
</reference>
<evidence type="ECO:0000313" key="2">
    <source>
        <dbReference type="Proteomes" id="UP000323082"/>
    </source>
</evidence>
<dbReference type="AlphaFoldDB" id="A0A5B2U965"/>
<accession>A0A5B2U965</accession>
<comment type="caution">
    <text evidence="1">The sequence shown here is derived from an EMBL/GenBank/DDBJ whole genome shotgun (WGS) entry which is preliminary data.</text>
</comment>
<name>A0A5B2U965_9FLAO</name>
<dbReference type="OrthoDB" id="9777694at2"/>